<dbReference type="InterPro" id="IPR032834">
    <property type="entry name" value="NatK-like_C"/>
</dbReference>
<dbReference type="OrthoDB" id="1625670at2"/>
<dbReference type="HOGENOM" id="CLU_020211_14_1_9"/>
<evidence type="ECO:0000259" key="2">
    <source>
        <dbReference type="Pfam" id="PF14501"/>
    </source>
</evidence>
<organism evidence="4 5">
    <name type="scientific">Selenomonas sputigena (strain ATCC 35185 / DSM 20758 / CCUG 44933 / VPI D19B-28)</name>
    <dbReference type="NCBI Taxonomy" id="546271"/>
    <lineage>
        <taxon>Bacteria</taxon>
        <taxon>Bacillati</taxon>
        <taxon>Bacillota</taxon>
        <taxon>Negativicutes</taxon>
        <taxon>Selenomonadales</taxon>
        <taxon>Selenomonadaceae</taxon>
        <taxon>Selenomonas</taxon>
    </lineage>
</organism>
<keyword evidence="1" id="KW-1133">Transmembrane helix</keyword>
<feature type="transmembrane region" description="Helical" evidence="1">
    <location>
        <begin position="202"/>
        <end position="220"/>
    </location>
</feature>
<gene>
    <name evidence="3" type="ordered locus">Selsp_1532</name>
    <name evidence="4" type="ORF">SELSPUOL_00659</name>
</gene>
<dbReference type="InterPro" id="IPR036890">
    <property type="entry name" value="HATPase_C_sf"/>
</dbReference>
<dbReference type="Gene3D" id="3.30.565.10">
    <property type="entry name" value="Histidine kinase-like ATPase, C-terminal domain"/>
    <property type="match status" value="1"/>
</dbReference>
<dbReference type="SUPFAM" id="SSF55874">
    <property type="entry name" value="ATPase domain of HSP90 chaperone/DNA topoisomerase II/histidine kinase"/>
    <property type="match status" value="1"/>
</dbReference>
<evidence type="ECO:0000313" key="6">
    <source>
        <dbReference type="Proteomes" id="UP000011124"/>
    </source>
</evidence>
<evidence type="ECO:0000313" key="5">
    <source>
        <dbReference type="Proteomes" id="UP000003505"/>
    </source>
</evidence>
<dbReference type="STRING" id="546271.Selsp_1532"/>
<feature type="transmembrane region" description="Helical" evidence="1">
    <location>
        <begin position="172"/>
        <end position="190"/>
    </location>
</feature>
<dbReference type="Proteomes" id="UP000011124">
    <property type="component" value="Chromosome"/>
</dbReference>
<keyword evidence="1" id="KW-0812">Transmembrane</keyword>
<reference evidence="4 5" key="1">
    <citation type="submission" date="2009-09" db="EMBL/GenBank/DDBJ databases">
        <authorList>
            <person name="Weinstock G."/>
            <person name="Sodergren E."/>
            <person name="Clifton S."/>
            <person name="Fulton L."/>
            <person name="Fulton B."/>
            <person name="Courtney L."/>
            <person name="Fronick C."/>
            <person name="Harrison M."/>
            <person name="Strong C."/>
            <person name="Farmer C."/>
            <person name="Delahaunty K."/>
            <person name="Markovic C."/>
            <person name="Hall O."/>
            <person name="Minx P."/>
            <person name="Tomlinson C."/>
            <person name="Mitreva M."/>
            <person name="Nelson J."/>
            <person name="Hou S."/>
            <person name="Wollam A."/>
            <person name="Pepin K.H."/>
            <person name="Johnson M."/>
            <person name="Bhonagiri V."/>
            <person name="Nash W.E."/>
            <person name="Warren W."/>
            <person name="Chinwalla A."/>
            <person name="Mardis E.R."/>
            <person name="Wilson R.K."/>
        </authorList>
    </citation>
    <scope>NUCLEOTIDE SEQUENCE [LARGE SCALE GENOMIC DNA]</scope>
    <source>
        <strain evidence="4">ATCC 35185</strain>
        <strain evidence="5">ATCC 35185 / DSM 20758 / VPI D19B-28</strain>
    </source>
</reference>
<name>C9LT79_SELS3</name>
<accession>C9LT79</accession>
<keyword evidence="3" id="KW-0067">ATP-binding</keyword>
<evidence type="ECO:0000313" key="4">
    <source>
        <dbReference type="EMBL" id="EEX77925.1"/>
    </source>
</evidence>
<dbReference type="EMBL" id="CP002637">
    <property type="protein sequence ID" value="AEC00489.1"/>
    <property type="molecule type" value="Genomic_DNA"/>
</dbReference>
<sequence length="451" mass="51555">MNENNLAVVFNTFLFLLSLLPAVYLRYLPFRTILAPKARRRLLQGYAFIFFAELAASLLLFFSGVLSYSFHTFKLFYIFFGFLPYFLLNLCMIRPYAAQHIFILGTQFILSSTVSTIAILLVLTFSSESDFFDHFATYCALNLTIYLTVLPVVRPFFRQIFLRFSTISTDRFWLYICPLPLLMLAHDVYFSTSPEVLASRYLFPRVLLFVCGVLIALAAWRGLEYILQQAATTERNLALLTRMNSIGEYTRTLQEKQARLSIVRHDLRHNAQMLADLISRGEDDAAMRLVQRMSGQIDATRVEHFASNPLIDAALSVYVRQARQKDIAVEARIDLPASFAAEVDLSLVLCNLFENAIHAEEEEPQQQRAIRLLARTKGASIFFSIENRRSTPVPLAANGLPRSRDSLPGHGYGTRSLLLFAEKYGAEFFTEQKDGWFSILLHVPQVERMEK</sequence>
<evidence type="ECO:0000256" key="1">
    <source>
        <dbReference type="SAM" id="Phobius"/>
    </source>
</evidence>
<keyword evidence="6" id="KW-1185">Reference proteome</keyword>
<evidence type="ECO:0000313" key="3">
    <source>
        <dbReference type="EMBL" id="AEC00489.1"/>
    </source>
</evidence>
<dbReference type="GO" id="GO:0005524">
    <property type="term" value="F:ATP binding"/>
    <property type="evidence" value="ECO:0007669"/>
    <property type="project" value="UniProtKB-KW"/>
</dbReference>
<dbReference type="Pfam" id="PF14501">
    <property type="entry name" value="HATPase_c_5"/>
    <property type="match status" value="1"/>
</dbReference>
<dbReference type="EMBL" id="ACKP02000012">
    <property type="protein sequence ID" value="EEX77925.1"/>
    <property type="molecule type" value="Genomic_DNA"/>
</dbReference>
<keyword evidence="1" id="KW-0472">Membrane</keyword>
<feature type="transmembrane region" description="Helical" evidence="1">
    <location>
        <begin position="6"/>
        <end position="25"/>
    </location>
</feature>
<dbReference type="eggNOG" id="COG3290">
    <property type="taxonomic scope" value="Bacteria"/>
</dbReference>
<feature type="transmembrane region" description="Helical" evidence="1">
    <location>
        <begin position="46"/>
        <end position="69"/>
    </location>
</feature>
<dbReference type="RefSeq" id="WP_006191629.1">
    <property type="nucleotide sequence ID" value="NC_015437.1"/>
</dbReference>
<feature type="domain" description="Sensor histidine kinase NatK-like C-terminal" evidence="2">
    <location>
        <begin position="343"/>
        <end position="442"/>
    </location>
</feature>
<protein>
    <submittedName>
        <fullName evidence="3">ATP-binding region ATPase domain protein</fullName>
    </submittedName>
</protein>
<feature type="transmembrane region" description="Helical" evidence="1">
    <location>
        <begin position="135"/>
        <end position="152"/>
    </location>
</feature>
<dbReference type="AlphaFoldDB" id="C9LT79"/>
<keyword evidence="3" id="KW-0547">Nucleotide-binding</keyword>
<dbReference type="KEGG" id="ssg:Selsp_1532"/>
<proteinExistence type="predicted"/>
<dbReference type="CDD" id="cd16935">
    <property type="entry name" value="HATPase_AgrC-ComD-like"/>
    <property type="match status" value="1"/>
</dbReference>
<feature type="transmembrane region" description="Helical" evidence="1">
    <location>
        <begin position="75"/>
        <end position="93"/>
    </location>
</feature>
<dbReference type="Proteomes" id="UP000003505">
    <property type="component" value="Unassembled WGS sequence"/>
</dbReference>
<reference evidence="3 6" key="2">
    <citation type="submission" date="2011-04" db="EMBL/GenBank/DDBJ databases">
        <title>The complete genome of Selenomonas sputigena DSM 20758.</title>
        <authorList>
            <consortium name="US DOE Joint Genome Institute (JGI-PGF)"/>
            <person name="Lucas S."/>
            <person name="Copeland A."/>
            <person name="Lapidus A."/>
            <person name="Bruce D."/>
            <person name="Goodwin L."/>
            <person name="Pitluck S."/>
            <person name="Peters L."/>
            <person name="Kyrpides N."/>
            <person name="Mavromatis K."/>
            <person name="Ivanova N."/>
            <person name="Ovchinnikova G."/>
            <person name="Teshima H."/>
            <person name="Detter J.C."/>
            <person name="Tapia R."/>
            <person name="Han C."/>
            <person name="Land M."/>
            <person name="Hauser L."/>
            <person name="Markowitz V."/>
            <person name="Cheng J.-F."/>
            <person name="Hugenholtz P."/>
            <person name="Woyke T."/>
            <person name="Wu D."/>
            <person name="Gronow S."/>
            <person name="Wellnitz S."/>
            <person name="Schneider S."/>
            <person name="Klenk H.-P."/>
            <person name="Eisen J.A."/>
        </authorList>
    </citation>
    <scope>NUCLEOTIDE SEQUENCE [LARGE SCALE GENOMIC DNA]</scope>
    <source>
        <strain evidence="3">ATCC 35185</strain>
        <strain evidence="6">ATCC 35185 / DSM 20758 / VPI D19B-28</strain>
    </source>
</reference>
<feature type="transmembrane region" description="Helical" evidence="1">
    <location>
        <begin position="100"/>
        <end position="123"/>
    </location>
</feature>